<dbReference type="InterPro" id="IPR029063">
    <property type="entry name" value="SAM-dependent_MTases_sf"/>
</dbReference>
<feature type="binding site" evidence="5">
    <location>
        <position position="300"/>
    </location>
    <ligand>
        <name>S-adenosyl-L-methionine</name>
        <dbReference type="ChEBI" id="CHEBI:59789"/>
    </ligand>
</feature>
<keyword evidence="2 5" id="KW-0808">Transferase</keyword>
<feature type="binding site" evidence="5">
    <location>
        <position position="343"/>
    </location>
    <ligand>
        <name>S-adenosyl-L-methionine</name>
        <dbReference type="ChEBI" id="CHEBI:59789"/>
    </ligand>
</feature>
<dbReference type="GO" id="GO:0003723">
    <property type="term" value="F:RNA binding"/>
    <property type="evidence" value="ECO:0007669"/>
    <property type="project" value="UniProtKB-UniRule"/>
</dbReference>
<dbReference type="KEGG" id="elut:CKA38_08145"/>
<keyword evidence="8" id="KW-1185">Reference proteome</keyword>
<dbReference type="PANTHER" id="PTHR22807:SF61">
    <property type="entry name" value="NOL1_NOP2_SUN FAMILY PROTEIN _ ANTITERMINATION NUSB DOMAIN-CONTAINING PROTEIN"/>
    <property type="match status" value="1"/>
</dbReference>
<dbReference type="Pfam" id="PF01189">
    <property type="entry name" value="Methyltr_RsmB-F"/>
    <property type="match status" value="1"/>
</dbReference>
<dbReference type="CDD" id="cd02440">
    <property type="entry name" value="AdoMet_MTases"/>
    <property type="match status" value="1"/>
</dbReference>
<dbReference type="PRINTS" id="PR02008">
    <property type="entry name" value="RCMTFAMILY"/>
</dbReference>
<dbReference type="GO" id="GO:0009383">
    <property type="term" value="F:rRNA (cytosine-C5-)-methyltransferase activity"/>
    <property type="evidence" value="ECO:0007669"/>
    <property type="project" value="TreeGrafter"/>
</dbReference>
<evidence type="ECO:0000256" key="3">
    <source>
        <dbReference type="ARBA" id="ARBA00022691"/>
    </source>
</evidence>
<gene>
    <name evidence="7" type="ORF">CKA38_08145</name>
</gene>
<comment type="caution">
    <text evidence="5">Lacks conserved residue(s) required for the propagation of feature annotation.</text>
</comment>
<evidence type="ECO:0000256" key="2">
    <source>
        <dbReference type="ARBA" id="ARBA00022679"/>
    </source>
</evidence>
<keyword evidence="4 5" id="KW-0694">RNA-binding</keyword>
<evidence type="ECO:0000313" key="8">
    <source>
        <dbReference type="Proteomes" id="UP000244896"/>
    </source>
</evidence>
<dbReference type="AlphaFoldDB" id="A0A2U8E3W6"/>
<proteinExistence type="inferred from homology"/>
<keyword evidence="1 5" id="KW-0489">Methyltransferase</keyword>
<dbReference type="PANTHER" id="PTHR22807">
    <property type="entry name" value="NOP2 YEAST -RELATED NOL1/NOP2/FMU SUN DOMAIN-CONTAINING"/>
    <property type="match status" value="1"/>
</dbReference>
<feature type="active site" description="Nucleophile" evidence="5">
    <location>
        <position position="396"/>
    </location>
</feature>
<dbReference type="Proteomes" id="UP000244896">
    <property type="component" value="Chromosome"/>
</dbReference>
<accession>A0A2U8E3W6</accession>
<dbReference type="InterPro" id="IPR023267">
    <property type="entry name" value="RCMT"/>
</dbReference>
<sequence length="454" mass="50153">MCAPTPNNTRTTLAKSRIQLPSIATSAIENPATMSRAENQLRTFETLWGEIHPHVRIDRNLPARIQQRLAKEKRFGSRDRRLYRELIYTALRHLPWLETQNTHASPSFIPHSELRISHLVLWLASDTPATLPLKQQLLANFPPAPATIAERAAILEQQPARLLPAWFREHCPAAFEPPEIDALHTRAPLWLRLQTDNPAPVFAEFTARGWTWQVSDTLPGAIELLAVNDPDLTKTEAHQRGLIEIQDLGSQLILPTALSSFSPSDLQSFSLFLDACAGAGGKTLQLARLLGPAAQIDATDPRPDALAELKTRAARANIKNIRILPQPALASGKPRSYDAVVVDAPCSGTGTWRRSPHLKYTTTEETIRAAAARQLEILARHAPLVRAAGILIYATCSLSRRENEDVVTAFLADPAHAGFSLVRQNTILPAAHNTDGFFTATLRRADDLNRLKST</sequence>
<dbReference type="InterPro" id="IPR049560">
    <property type="entry name" value="MeTrfase_RsmB-F_NOP2_cat"/>
</dbReference>
<evidence type="ECO:0000313" key="7">
    <source>
        <dbReference type="EMBL" id="AWI09212.1"/>
    </source>
</evidence>
<feature type="domain" description="SAM-dependent MTase RsmB/NOP-type" evidence="6">
    <location>
        <begin position="179"/>
        <end position="445"/>
    </location>
</feature>
<dbReference type="InterPro" id="IPR001678">
    <property type="entry name" value="MeTrfase_RsmB-F_NOP2_dom"/>
</dbReference>
<evidence type="ECO:0000259" key="6">
    <source>
        <dbReference type="PROSITE" id="PS51686"/>
    </source>
</evidence>
<comment type="similarity">
    <text evidence="5">Belongs to the class I-like SAM-binding methyltransferase superfamily. RsmB/NOP family.</text>
</comment>
<dbReference type="EMBL" id="CP023004">
    <property type="protein sequence ID" value="AWI09212.1"/>
    <property type="molecule type" value="Genomic_DNA"/>
</dbReference>
<organism evidence="7 8">
    <name type="scientific">Ereboglobus luteus</name>
    <dbReference type="NCBI Taxonomy" id="1796921"/>
    <lineage>
        <taxon>Bacteria</taxon>
        <taxon>Pseudomonadati</taxon>
        <taxon>Verrucomicrobiota</taxon>
        <taxon>Opitutia</taxon>
        <taxon>Opitutales</taxon>
        <taxon>Opitutaceae</taxon>
        <taxon>Ereboglobus</taxon>
    </lineage>
</organism>
<name>A0A2U8E3W6_9BACT</name>
<dbReference type="PROSITE" id="PS51686">
    <property type="entry name" value="SAM_MT_RSMB_NOP"/>
    <property type="match status" value="1"/>
</dbReference>
<dbReference type="Gene3D" id="3.40.50.150">
    <property type="entry name" value="Vaccinia Virus protein VP39"/>
    <property type="match status" value="1"/>
</dbReference>
<dbReference type="GO" id="GO:0005829">
    <property type="term" value="C:cytosol"/>
    <property type="evidence" value="ECO:0007669"/>
    <property type="project" value="TreeGrafter"/>
</dbReference>
<reference evidence="7 8" key="1">
    <citation type="journal article" date="2018" name="Syst. Appl. Microbiol.">
        <title>Ereboglobus luteus gen. nov. sp. nov. from cockroach guts, and new insights into the oxygen relationship of the genera Opitutus and Didymococcus (Verrucomicrobia: Opitutaceae).</title>
        <authorList>
            <person name="Tegtmeier D."/>
            <person name="Belitz A."/>
            <person name="Radek R."/>
            <person name="Heimerl T."/>
            <person name="Brune A."/>
        </authorList>
    </citation>
    <scope>NUCLEOTIDE SEQUENCE [LARGE SCALE GENOMIC DNA]</scope>
    <source>
        <strain evidence="7 8">Ho45</strain>
    </source>
</reference>
<evidence type="ECO:0000256" key="4">
    <source>
        <dbReference type="ARBA" id="ARBA00022884"/>
    </source>
</evidence>
<evidence type="ECO:0000256" key="5">
    <source>
        <dbReference type="PROSITE-ProRule" id="PRU01023"/>
    </source>
</evidence>
<dbReference type="SUPFAM" id="SSF53335">
    <property type="entry name" value="S-adenosyl-L-methionine-dependent methyltransferases"/>
    <property type="match status" value="1"/>
</dbReference>
<evidence type="ECO:0000256" key="1">
    <source>
        <dbReference type="ARBA" id="ARBA00022603"/>
    </source>
</evidence>
<protein>
    <recommendedName>
        <fullName evidence="6">SAM-dependent MTase RsmB/NOP-type domain-containing protein</fullName>
    </recommendedName>
</protein>
<keyword evidence="3 5" id="KW-0949">S-adenosyl-L-methionine</keyword>
<dbReference type="GO" id="GO:0070475">
    <property type="term" value="P:rRNA base methylation"/>
    <property type="evidence" value="ECO:0007669"/>
    <property type="project" value="TreeGrafter"/>
</dbReference>